<evidence type="ECO:0000259" key="1">
    <source>
        <dbReference type="Pfam" id="PF13421"/>
    </source>
</evidence>
<sequence>MGIIRWSLDAAGSAYADQPKDVLIAQGLDNDVLAAPAIKKGKKGSSEVITDGSVFNVGINQAALLIENGKVHDFVIADTEENTGQYIYDTSHEPSLLTGGMREWDNVWNMVKNRFTFGGQSPNTMNLVYINLKEITNNPVGTGKIPFIDRYLNTRLMLGAHGYYTFRITNPATFYENLMMDPTQVYRREDITRVLKAEMMPKIASAMAQIAPLCVNGYQDIYLHDEDIAKALNEALGKEWLDSRGIELVSVALTPELFEQDTKRVMELENARTLSNVDMAMGSMINAQNQAMQNAANNAGGSFSGFMGMNMAGSNAGASALDLLAKQQSANSSMNQPASQPMNTASVEIWECPGCHQENTGNFCANCGTPKPKALDAKFCPECGARSVPEAKFCSSCGHKF</sequence>
<dbReference type="InterPro" id="IPR033880">
    <property type="entry name" value="SPFH_YdjI"/>
</dbReference>
<name>A0A1U7NFA4_9FIRM</name>
<protein>
    <recommendedName>
        <fullName evidence="1">SPFH domain-containing protein</fullName>
    </recommendedName>
</protein>
<reference evidence="2 3" key="1">
    <citation type="submission" date="2016-11" db="EMBL/GenBank/DDBJ databases">
        <title>Description of two novel members of the family Erysipelotrichaceae: Ileibacterium lipovorans gen. nov., sp. nov. and Dubosiella newyorkensis, gen. nov., sp. nov.</title>
        <authorList>
            <person name="Cox L.M."/>
            <person name="Sohn J."/>
            <person name="Tyrrell K.L."/>
            <person name="Citron D.M."/>
            <person name="Lawson P.A."/>
            <person name="Patel N.B."/>
            <person name="Iizumi T."/>
            <person name="Perez-Perez G.I."/>
            <person name="Goldstein E.J."/>
            <person name="Blaser M.J."/>
        </authorList>
    </citation>
    <scope>NUCLEOTIDE SEQUENCE [LARGE SCALE GENOMIC DNA]</scope>
    <source>
        <strain evidence="2 3">NYU-BL-A3</strain>
    </source>
</reference>
<dbReference type="Pfam" id="PF13421">
    <property type="entry name" value="Band_7_1"/>
    <property type="match status" value="1"/>
</dbReference>
<dbReference type="RefSeq" id="WP_075819908.1">
    <property type="nucleotide sequence ID" value="NZ_CAPNHH010000054.1"/>
</dbReference>
<dbReference type="GeneID" id="82203070"/>
<accession>A0A1U7NFA4</accession>
<gene>
    <name evidence="2" type="ORF">BO222_07725</name>
</gene>
<keyword evidence="3" id="KW-1185">Reference proteome</keyword>
<evidence type="ECO:0000313" key="2">
    <source>
        <dbReference type="EMBL" id="OLU38855.1"/>
    </source>
</evidence>
<dbReference type="EMBL" id="MPJW01000148">
    <property type="protein sequence ID" value="OLU38855.1"/>
    <property type="molecule type" value="Genomic_DNA"/>
</dbReference>
<dbReference type="AlphaFoldDB" id="A0A1U7NFA4"/>
<dbReference type="OrthoDB" id="9764015at2"/>
<dbReference type="Proteomes" id="UP000186341">
    <property type="component" value="Unassembled WGS sequence"/>
</dbReference>
<evidence type="ECO:0000313" key="3">
    <source>
        <dbReference type="Proteomes" id="UP000186341"/>
    </source>
</evidence>
<proteinExistence type="predicted"/>
<comment type="caution">
    <text evidence="2">The sequence shown here is derived from an EMBL/GenBank/DDBJ whole genome shotgun (WGS) entry which is preliminary data.</text>
</comment>
<dbReference type="PANTHER" id="PTHR37826">
    <property type="entry name" value="FLOTILLIN BAND_7_5 DOMAIN PROTEIN"/>
    <property type="match status" value="1"/>
</dbReference>
<dbReference type="CDD" id="cd03408">
    <property type="entry name" value="SPFH_like_u1"/>
    <property type="match status" value="1"/>
</dbReference>
<organism evidence="2 3">
    <name type="scientific">Ileibacterium valens</name>
    <dbReference type="NCBI Taxonomy" id="1862668"/>
    <lineage>
        <taxon>Bacteria</taxon>
        <taxon>Bacillati</taxon>
        <taxon>Bacillota</taxon>
        <taxon>Erysipelotrichia</taxon>
        <taxon>Erysipelotrichales</taxon>
        <taxon>Erysipelotrichaceae</taxon>
        <taxon>Ileibacterium</taxon>
    </lineage>
</organism>
<dbReference type="PANTHER" id="PTHR37826:SF2">
    <property type="entry name" value="ZINC-RIBBON DOMAIN-CONTAINING PROTEIN"/>
    <property type="match status" value="1"/>
</dbReference>
<feature type="domain" description="SPFH" evidence="1">
    <location>
        <begin position="49"/>
        <end position="254"/>
    </location>
</feature>